<name>A0A1F8AXR6_9BACT</name>
<reference evidence="3 4" key="1">
    <citation type="journal article" date="2016" name="Nat. Commun.">
        <title>Thousands of microbial genomes shed light on interconnected biogeochemical processes in an aquifer system.</title>
        <authorList>
            <person name="Anantharaman K."/>
            <person name="Brown C.T."/>
            <person name="Hug L.A."/>
            <person name="Sharon I."/>
            <person name="Castelle C.J."/>
            <person name="Probst A.J."/>
            <person name="Thomas B.C."/>
            <person name="Singh A."/>
            <person name="Wilkins M.J."/>
            <person name="Karaoz U."/>
            <person name="Brodie E.L."/>
            <person name="Williams K.H."/>
            <person name="Hubbard S.S."/>
            <person name="Banfield J.F."/>
        </authorList>
    </citation>
    <scope>NUCLEOTIDE SEQUENCE [LARGE SCALE GENOMIC DNA]</scope>
</reference>
<sequence>MDKYQKGKGQKIITQRNVLESLKDLGTGTAKTVKKDLLEASGEDFFRQLLGTKAEKKYTGEITPGEALELNEVYSGKRQENEKLRGQIELERRLREEEKSRIQEKGNELKIQLHALMQEVYELAKTTQGLGHEVEAASMQAPVNPGVYHVIFFEKLLEFMKSFRKKIEDAQIWLHASNKRAEKKNFWSIYKKHGSKFLLSPDHYLQRSAG</sequence>
<dbReference type="STRING" id="1802513.A3E46_02400"/>
<evidence type="ECO:0000259" key="2">
    <source>
        <dbReference type="Pfam" id="PF18904"/>
    </source>
</evidence>
<evidence type="ECO:0000256" key="1">
    <source>
        <dbReference type="SAM" id="Coils"/>
    </source>
</evidence>
<evidence type="ECO:0000313" key="4">
    <source>
        <dbReference type="Proteomes" id="UP000178313"/>
    </source>
</evidence>
<gene>
    <name evidence="3" type="ORF">A3E46_02400</name>
</gene>
<dbReference type="InterPro" id="IPR043719">
    <property type="entry name" value="DUF5660"/>
</dbReference>
<protein>
    <recommendedName>
        <fullName evidence="2">DUF5660 domain-containing protein</fullName>
    </recommendedName>
</protein>
<dbReference type="Proteomes" id="UP000178313">
    <property type="component" value="Unassembled WGS sequence"/>
</dbReference>
<dbReference type="EMBL" id="MGGZ01000036">
    <property type="protein sequence ID" value="OGM56299.1"/>
    <property type="molecule type" value="Genomic_DNA"/>
</dbReference>
<comment type="caution">
    <text evidence="3">The sequence shown here is derived from an EMBL/GenBank/DDBJ whole genome shotgun (WGS) entry which is preliminary data.</text>
</comment>
<proteinExistence type="predicted"/>
<feature type="domain" description="DUF5660" evidence="2">
    <location>
        <begin position="105"/>
        <end position="210"/>
    </location>
</feature>
<keyword evidence="1" id="KW-0175">Coiled coil</keyword>
<evidence type="ECO:0000313" key="3">
    <source>
        <dbReference type="EMBL" id="OGM56299.1"/>
    </source>
</evidence>
<dbReference type="Pfam" id="PF18904">
    <property type="entry name" value="DUF5660"/>
    <property type="match status" value="1"/>
</dbReference>
<feature type="coiled-coil region" evidence="1">
    <location>
        <begin position="81"/>
        <end position="119"/>
    </location>
</feature>
<accession>A0A1F8AXR6</accession>
<dbReference type="AlphaFoldDB" id="A0A1F8AXR6"/>
<organism evidence="3 4">
    <name type="scientific">Candidatus Woesebacteria bacterium RIFCSPHIGHO2_12_FULL_46_16</name>
    <dbReference type="NCBI Taxonomy" id="1802513"/>
    <lineage>
        <taxon>Bacteria</taxon>
        <taxon>Candidatus Woeseibacteriota</taxon>
    </lineage>
</organism>